<dbReference type="Proteomes" id="UP000275027">
    <property type="component" value="Unassembled WGS sequence"/>
</dbReference>
<dbReference type="Proteomes" id="UP000233767">
    <property type="component" value="Unassembled WGS sequence"/>
</dbReference>
<reference evidence="3 5" key="2">
    <citation type="submission" date="2018-10" db="EMBL/GenBank/DDBJ databases">
        <title>Genomic Encyclopedia of Archaeal and Bacterial Type Strains, Phase II (KMG-II): from individual species to whole genera.</title>
        <authorList>
            <person name="Goeker M."/>
        </authorList>
    </citation>
    <scope>NUCLEOTIDE SEQUENCE [LARGE SCALE GENOMIC DNA]</scope>
    <source>
        <strain evidence="3 5">DSM 21886</strain>
    </source>
</reference>
<evidence type="ECO:0000313" key="4">
    <source>
        <dbReference type="Proteomes" id="UP000233767"/>
    </source>
</evidence>
<feature type="transmembrane region" description="Helical" evidence="1">
    <location>
        <begin position="21"/>
        <end position="42"/>
    </location>
</feature>
<keyword evidence="1" id="KW-0472">Membrane</keyword>
<sequence>MIFSQILLYQNNQTMKKFLKIIKFTFTAIVSIFLLLFLYFFISNKLFLGSKNENNISYLTKNKTEIKGSINEELFDEDFYKSQVFLLGEIHGYADNQKLDKELLFFLNKKAGVKYYIAEMDSLTAKKLNAFLKDSSKNQAKLKEVVVDIKQRIPQQSSQELFDKWNEIYDYNQKLADSLKITVIGIDKNFDDDSKVSRDAAMVVNFKNSIKKMKLENEKFYGLFGYFHVLQSKTENGKETFASGLKKSGIKTASFVSYTIDSEMYLPKNPQFPTPEDEKIDWVNADGPLQLVKGIKDLKELSKPNTITLFKIDSPNSPYLTSQQLINVKSRIFGENIVPEEGIFTTDYFQYVFLLRNSKALTKLK</sequence>
<keyword evidence="1" id="KW-1133">Transmembrane helix</keyword>
<dbReference type="AlphaFoldDB" id="A0A497TW45"/>
<accession>A0A497TW45</accession>
<reference evidence="2 4" key="1">
    <citation type="submission" date="2017-12" db="EMBL/GenBank/DDBJ databases">
        <title>Genomic Encyclopedia of Type Strains, Phase III (KMG-III): the genomes of soil and plant-associated and newly described type strains.</title>
        <authorList>
            <person name="Whitman W."/>
        </authorList>
    </citation>
    <scope>NUCLEOTIDE SEQUENCE [LARGE SCALE GENOMIC DNA]</scope>
    <source>
        <strain evidence="2 4">IP-10</strain>
    </source>
</reference>
<evidence type="ECO:0000256" key="1">
    <source>
        <dbReference type="SAM" id="Phobius"/>
    </source>
</evidence>
<dbReference type="SUPFAM" id="SSF159501">
    <property type="entry name" value="EreA/ChaN-like"/>
    <property type="match status" value="1"/>
</dbReference>
<dbReference type="EMBL" id="PJND01000011">
    <property type="protein sequence ID" value="PKW20093.1"/>
    <property type="molecule type" value="Genomic_DNA"/>
</dbReference>
<evidence type="ECO:0000313" key="5">
    <source>
        <dbReference type="Proteomes" id="UP000275027"/>
    </source>
</evidence>
<dbReference type="EMBL" id="RCCB01000015">
    <property type="protein sequence ID" value="RLJ23411.1"/>
    <property type="molecule type" value="Genomic_DNA"/>
</dbReference>
<keyword evidence="4" id="KW-1185">Reference proteome</keyword>
<proteinExistence type="predicted"/>
<comment type="caution">
    <text evidence="3">The sequence shown here is derived from an EMBL/GenBank/DDBJ whole genome shotgun (WGS) entry which is preliminary data.</text>
</comment>
<name>A0A497TW45_9FLAO</name>
<organism evidence="3 5">
    <name type="scientific">Flavobacterium lindanitolerans</name>
    <dbReference type="NCBI Taxonomy" id="428988"/>
    <lineage>
        <taxon>Bacteria</taxon>
        <taxon>Pseudomonadati</taxon>
        <taxon>Bacteroidota</taxon>
        <taxon>Flavobacteriia</taxon>
        <taxon>Flavobacteriales</taxon>
        <taxon>Flavobacteriaceae</taxon>
        <taxon>Flavobacterium</taxon>
    </lineage>
</organism>
<evidence type="ECO:0000313" key="2">
    <source>
        <dbReference type="EMBL" id="PKW20093.1"/>
    </source>
</evidence>
<evidence type="ECO:0000313" key="3">
    <source>
        <dbReference type="EMBL" id="RLJ23411.1"/>
    </source>
</evidence>
<evidence type="ECO:0008006" key="6">
    <source>
        <dbReference type="Google" id="ProtNLM"/>
    </source>
</evidence>
<gene>
    <name evidence="2" type="ORF">B0G92_3172</name>
    <name evidence="3" type="ORF">CLV50_3227</name>
</gene>
<protein>
    <recommendedName>
        <fullName evidence="6">Erythromycin esterase</fullName>
    </recommendedName>
</protein>
<keyword evidence="1" id="KW-0812">Transmembrane</keyword>